<dbReference type="Gene3D" id="3.20.20.220">
    <property type="match status" value="1"/>
</dbReference>
<dbReference type="STRING" id="36874.HQ34_01080"/>
<dbReference type="InterPro" id="IPR002872">
    <property type="entry name" value="Proline_DH_dom"/>
</dbReference>
<keyword evidence="1" id="KW-0560">Oxidoreductase</keyword>
<dbReference type="InterPro" id="IPR015659">
    <property type="entry name" value="Proline_oxidase"/>
</dbReference>
<dbReference type="Pfam" id="PF01619">
    <property type="entry name" value="Pro_dh"/>
    <property type="match status" value="1"/>
</dbReference>
<dbReference type="OrthoDB" id="1401444at2"/>
<dbReference type="EMBL" id="JQJD01000043">
    <property type="protein sequence ID" value="KGN80293.1"/>
    <property type="molecule type" value="Genomic_DNA"/>
</dbReference>
<evidence type="ECO:0000313" key="4">
    <source>
        <dbReference type="Proteomes" id="UP000030125"/>
    </source>
</evidence>
<dbReference type="GO" id="GO:0004657">
    <property type="term" value="F:proline dehydrogenase activity"/>
    <property type="evidence" value="ECO:0007669"/>
    <property type="project" value="InterPro"/>
</dbReference>
<comment type="caution">
    <text evidence="3">The sequence shown here is derived from an EMBL/GenBank/DDBJ whole genome shotgun (WGS) entry which is preliminary data.</text>
</comment>
<evidence type="ECO:0000256" key="1">
    <source>
        <dbReference type="ARBA" id="ARBA00023002"/>
    </source>
</evidence>
<dbReference type="PANTHER" id="PTHR13914:SF0">
    <property type="entry name" value="PROLINE DEHYDROGENASE 1, MITOCHONDRIAL"/>
    <property type="match status" value="1"/>
</dbReference>
<dbReference type="GO" id="GO:0010133">
    <property type="term" value="P:L-proline catabolic process to L-glutamate"/>
    <property type="evidence" value="ECO:0007669"/>
    <property type="project" value="TreeGrafter"/>
</dbReference>
<keyword evidence="4" id="KW-1185">Reference proteome</keyword>
<dbReference type="Proteomes" id="UP000030125">
    <property type="component" value="Unassembled WGS sequence"/>
</dbReference>
<accession>A0A0A2EN00</accession>
<sequence>MIDFSNTQNAFEGKSDADLRGAELLFRAMASTTLVKTGKVLSNIAASIHFPIGWALRPTIYRHFVGGETLEKTRPTLEKLGSRGVCAVLDYSAEGGSSEADINATYEETIRSLNFAKGNPHVSHGVFKPSGVGPTSVLEKVTKGETLTAEEQKRFDAFRKRFMELCRLAHEHGTRILIDAEHYAYQGIVDELSVEAMAEFNKERAIVFATLQMYRHDRLALLERIDEEAHDKGFIPGIKFVRGAYMEEERMLAQKNGYPDPICKDKQATDDNYDAGVRFVLERIDHFEIFVGTHNDRSLLKATELMKQRGIAPDDKRIFFAQLYGMSDNLSFNLAKAGYNVTKYLPYAPVDKVLPYLIRRAEENTAIKGQTTRELGLIRTERQRRRSAKS</sequence>
<evidence type="ECO:0000259" key="2">
    <source>
        <dbReference type="Pfam" id="PF01619"/>
    </source>
</evidence>
<dbReference type="GO" id="GO:0071949">
    <property type="term" value="F:FAD binding"/>
    <property type="evidence" value="ECO:0007669"/>
    <property type="project" value="TreeGrafter"/>
</dbReference>
<dbReference type="InterPro" id="IPR029041">
    <property type="entry name" value="FAD-linked_oxidoreductase-like"/>
</dbReference>
<evidence type="ECO:0000313" key="3">
    <source>
        <dbReference type="EMBL" id="KGN80293.1"/>
    </source>
</evidence>
<dbReference type="RefSeq" id="WP_036851809.1">
    <property type="nucleotide sequence ID" value="NZ_JQJD01000043.1"/>
</dbReference>
<dbReference type="eggNOG" id="COG0506">
    <property type="taxonomic scope" value="Bacteria"/>
</dbReference>
<dbReference type="PANTHER" id="PTHR13914">
    <property type="entry name" value="PROLINE OXIDASE"/>
    <property type="match status" value="1"/>
</dbReference>
<feature type="domain" description="Proline dehydrogenase" evidence="2">
    <location>
        <begin position="76"/>
        <end position="372"/>
    </location>
</feature>
<dbReference type="SUPFAM" id="SSF51730">
    <property type="entry name" value="FAD-linked oxidoreductase"/>
    <property type="match status" value="1"/>
</dbReference>
<reference evidence="3 4" key="1">
    <citation type="submission" date="2014-08" db="EMBL/GenBank/DDBJ databases">
        <title>Porphyromonas cangingivalis strain:COT-109_OH1386 Genome sequencing.</title>
        <authorList>
            <person name="Wallis C."/>
            <person name="Deusch O."/>
            <person name="O'Flynn C."/>
            <person name="Davis I."/>
            <person name="Jospin G."/>
            <person name="Darling A.E."/>
            <person name="Coil D.A."/>
            <person name="Alexiev A."/>
            <person name="Horsfall A."/>
            <person name="Kirkwood N."/>
            <person name="Harris S."/>
            <person name="Eisen J.A."/>
        </authorList>
    </citation>
    <scope>NUCLEOTIDE SEQUENCE [LARGE SCALE GENOMIC DNA]</scope>
    <source>
        <strain evidence="4">COT-109 OH1386</strain>
    </source>
</reference>
<proteinExistence type="predicted"/>
<gene>
    <name evidence="3" type="ORF">HQ35_06310</name>
</gene>
<organism evidence="3 4">
    <name type="scientific">Porphyromonas cangingivalis</name>
    <dbReference type="NCBI Taxonomy" id="36874"/>
    <lineage>
        <taxon>Bacteria</taxon>
        <taxon>Pseudomonadati</taxon>
        <taxon>Bacteroidota</taxon>
        <taxon>Bacteroidia</taxon>
        <taxon>Bacteroidales</taxon>
        <taxon>Porphyromonadaceae</taxon>
        <taxon>Porphyromonas</taxon>
    </lineage>
</organism>
<protein>
    <submittedName>
        <fullName evidence="3">Proline dehydrogenase</fullName>
    </submittedName>
</protein>
<name>A0A0A2EN00_PORCN</name>
<dbReference type="AlphaFoldDB" id="A0A0A2EN00"/>